<dbReference type="PROSITE" id="PS50222">
    <property type="entry name" value="EF_HAND_2"/>
    <property type="match status" value="2"/>
</dbReference>
<keyword evidence="3" id="KW-1185">Reference proteome</keyword>
<dbReference type="SUPFAM" id="SSF47473">
    <property type="entry name" value="EF-hand"/>
    <property type="match status" value="1"/>
</dbReference>
<gene>
    <name evidence="2" type="ORF">GCM10011487_09150</name>
</gene>
<organism evidence="2 3">
    <name type="scientific">Steroidobacter agaridevorans</name>
    <dbReference type="NCBI Taxonomy" id="2695856"/>
    <lineage>
        <taxon>Bacteria</taxon>
        <taxon>Pseudomonadati</taxon>
        <taxon>Pseudomonadota</taxon>
        <taxon>Gammaproteobacteria</taxon>
        <taxon>Steroidobacterales</taxon>
        <taxon>Steroidobacteraceae</taxon>
        <taxon>Steroidobacter</taxon>
    </lineage>
</organism>
<dbReference type="Pfam" id="PF13499">
    <property type="entry name" value="EF-hand_7"/>
    <property type="match status" value="1"/>
</dbReference>
<dbReference type="PROSITE" id="PS00018">
    <property type="entry name" value="EF_HAND_1"/>
    <property type="match status" value="1"/>
</dbReference>
<dbReference type="InterPro" id="IPR002048">
    <property type="entry name" value="EF_hand_dom"/>
</dbReference>
<protein>
    <recommendedName>
        <fullName evidence="1">EF-hand domain-containing protein</fullName>
    </recommendedName>
</protein>
<dbReference type="InterPro" id="IPR018247">
    <property type="entry name" value="EF_Hand_1_Ca_BS"/>
</dbReference>
<sequence length="84" mass="9365">MADLDEVKDVDVDADDLPDLKQSFDACDSNGDGWIVNQEFSALLHSLDQDLSEDECLLAFELTDADGDGSISFEEFMGWWTDAR</sequence>
<name>A0A829Y7F3_9GAMM</name>
<dbReference type="SMART" id="SM00054">
    <property type="entry name" value="EFh"/>
    <property type="match status" value="2"/>
</dbReference>
<dbReference type="GO" id="GO:0005509">
    <property type="term" value="F:calcium ion binding"/>
    <property type="evidence" value="ECO:0007669"/>
    <property type="project" value="InterPro"/>
</dbReference>
<proteinExistence type="predicted"/>
<dbReference type="InterPro" id="IPR011992">
    <property type="entry name" value="EF-hand-dom_pair"/>
</dbReference>
<evidence type="ECO:0000259" key="1">
    <source>
        <dbReference type="PROSITE" id="PS50222"/>
    </source>
</evidence>
<feature type="domain" description="EF-hand" evidence="1">
    <location>
        <begin position="51"/>
        <end position="84"/>
    </location>
</feature>
<dbReference type="CDD" id="cd00051">
    <property type="entry name" value="EFh"/>
    <property type="match status" value="1"/>
</dbReference>
<comment type="caution">
    <text evidence="2">The sequence shown here is derived from an EMBL/GenBank/DDBJ whole genome shotgun (WGS) entry which is preliminary data.</text>
</comment>
<dbReference type="Proteomes" id="UP000445000">
    <property type="component" value="Unassembled WGS sequence"/>
</dbReference>
<dbReference type="AlphaFoldDB" id="A0A829Y7F3"/>
<dbReference type="Gene3D" id="1.10.238.10">
    <property type="entry name" value="EF-hand"/>
    <property type="match status" value="1"/>
</dbReference>
<dbReference type="EMBL" id="BLJN01000001">
    <property type="protein sequence ID" value="GFE78915.1"/>
    <property type="molecule type" value="Genomic_DNA"/>
</dbReference>
<evidence type="ECO:0000313" key="2">
    <source>
        <dbReference type="EMBL" id="GFE78915.1"/>
    </source>
</evidence>
<evidence type="ECO:0000313" key="3">
    <source>
        <dbReference type="Proteomes" id="UP000445000"/>
    </source>
</evidence>
<feature type="domain" description="EF-hand" evidence="1">
    <location>
        <begin position="15"/>
        <end position="50"/>
    </location>
</feature>
<dbReference type="RefSeq" id="WP_161810754.1">
    <property type="nucleotide sequence ID" value="NZ_BLJN01000001.1"/>
</dbReference>
<reference evidence="3" key="1">
    <citation type="submission" date="2020-01" db="EMBL/GenBank/DDBJ databases">
        <title>'Steroidobacter agaridevorans' sp. nov., agar-degrading bacteria isolated from rhizosphere soils.</title>
        <authorList>
            <person name="Ikenaga M."/>
            <person name="Kataoka M."/>
            <person name="Murouchi A."/>
            <person name="Katsuragi S."/>
            <person name="Sakai M."/>
        </authorList>
    </citation>
    <scope>NUCLEOTIDE SEQUENCE [LARGE SCALE GENOMIC DNA]</scope>
    <source>
        <strain evidence="3">YU21-B</strain>
    </source>
</reference>
<accession>A0A829Y7F3</accession>